<evidence type="ECO:0000256" key="3">
    <source>
        <dbReference type="ARBA" id="ARBA00023002"/>
    </source>
</evidence>
<evidence type="ECO:0000256" key="2">
    <source>
        <dbReference type="ARBA" id="ARBA00022827"/>
    </source>
</evidence>
<dbReference type="InterPro" id="IPR036318">
    <property type="entry name" value="FAD-bd_PCMH-like_sf"/>
</dbReference>
<dbReference type="Pfam" id="PF03450">
    <property type="entry name" value="CO_deh_flav_C"/>
    <property type="match status" value="1"/>
</dbReference>
<evidence type="ECO:0000313" key="6">
    <source>
        <dbReference type="Proteomes" id="UP000294947"/>
    </source>
</evidence>
<dbReference type="GO" id="GO:0016491">
    <property type="term" value="F:oxidoreductase activity"/>
    <property type="evidence" value="ECO:0007669"/>
    <property type="project" value="UniProtKB-KW"/>
</dbReference>
<reference evidence="5 6" key="1">
    <citation type="submission" date="2019-03" db="EMBL/GenBank/DDBJ databases">
        <title>Draft genome sequences of novel Actinobacteria.</title>
        <authorList>
            <person name="Sahin N."/>
            <person name="Ay H."/>
            <person name="Saygin H."/>
        </authorList>
    </citation>
    <scope>NUCLEOTIDE SEQUENCE [LARGE SCALE GENOMIC DNA]</scope>
    <source>
        <strain evidence="5 6">7K502</strain>
    </source>
</reference>
<dbReference type="OrthoDB" id="9793944at2"/>
<dbReference type="PROSITE" id="PS51387">
    <property type="entry name" value="FAD_PCMH"/>
    <property type="match status" value="1"/>
</dbReference>
<name>A0A4R4Z6P4_9PSEU</name>
<dbReference type="Gene3D" id="3.30.390.50">
    <property type="entry name" value="CO dehydrogenase flavoprotein, C-terminal domain"/>
    <property type="match status" value="1"/>
</dbReference>
<keyword evidence="1" id="KW-0285">Flavoprotein</keyword>
<keyword evidence="2" id="KW-0274">FAD</keyword>
<dbReference type="SUPFAM" id="SSF56176">
    <property type="entry name" value="FAD-binding/transporter-associated domain-like"/>
    <property type="match status" value="1"/>
</dbReference>
<proteinExistence type="predicted"/>
<feature type="domain" description="FAD-binding PCMH-type" evidence="4">
    <location>
        <begin position="1"/>
        <end position="176"/>
    </location>
</feature>
<dbReference type="PANTHER" id="PTHR42659:SF2">
    <property type="entry name" value="XANTHINE DEHYDROGENASE SUBUNIT C-RELATED"/>
    <property type="match status" value="1"/>
</dbReference>
<dbReference type="PANTHER" id="PTHR42659">
    <property type="entry name" value="XANTHINE DEHYDROGENASE SUBUNIT C-RELATED"/>
    <property type="match status" value="1"/>
</dbReference>
<dbReference type="InterPro" id="IPR016167">
    <property type="entry name" value="FAD-bd_PCMH_sub1"/>
</dbReference>
<keyword evidence="3" id="KW-0560">Oxidoreductase</keyword>
<dbReference type="SUPFAM" id="SSF55447">
    <property type="entry name" value="CO dehydrogenase flavoprotein C-terminal domain-like"/>
    <property type="match status" value="1"/>
</dbReference>
<dbReference type="InterPro" id="IPR002346">
    <property type="entry name" value="Mopterin_DH_FAD-bd"/>
</dbReference>
<dbReference type="InterPro" id="IPR016169">
    <property type="entry name" value="FAD-bd_PCMH_sub2"/>
</dbReference>
<comment type="caution">
    <text evidence="5">The sequence shown here is derived from an EMBL/GenBank/DDBJ whole genome shotgun (WGS) entry which is preliminary data.</text>
</comment>
<evidence type="ECO:0000259" key="4">
    <source>
        <dbReference type="PROSITE" id="PS51387"/>
    </source>
</evidence>
<dbReference type="RefSeq" id="WP_132484034.1">
    <property type="nucleotide sequence ID" value="NZ_SMKW01000011.1"/>
</dbReference>
<dbReference type="InterPro" id="IPR036683">
    <property type="entry name" value="CO_DH_flav_C_dom_sf"/>
</dbReference>
<dbReference type="SMART" id="SM01092">
    <property type="entry name" value="CO_deh_flav_C"/>
    <property type="match status" value="1"/>
</dbReference>
<dbReference type="InterPro" id="IPR051312">
    <property type="entry name" value="Diverse_Substr_Oxidored"/>
</dbReference>
<keyword evidence="6" id="KW-1185">Reference proteome</keyword>
<evidence type="ECO:0000313" key="5">
    <source>
        <dbReference type="EMBL" id="TDD52774.1"/>
    </source>
</evidence>
<dbReference type="Gene3D" id="3.30.43.10">
    <property type="entry name" value="Uridine Diphospho-n-acetylenolpyruvylglucosamine Reductase, domain 2"/>
    <property type="match status" value="1"/>
</dbReference>
<dbReference type="InterPro" id="IPR016166">
    <property type="entry name" value="FAD-bd_PCMH"/>
</dbReference>
<dbReference type="InterPro" id="IPR005107">
    <property type="entry name" value="CO_DH_flav_C"/>
</dbReference>
<evidence type="ECO:0000256" key="1">
    <source>
        <dbReference type="ARBA" id="ARBA00022630"/>
    </source>
</evidence>
<dbReference type="GO" id="GO:0071949">
    <property type="term" value="F:FAD binding"/>
    <property type="evidence" value="ECO:0007669"/>
    <property type="project" value="InterPro"/>
</dbReference>
<dbReference type="Proteomes" id="UP000294947">
    <property type="component" value="Unassembled WGS sequence"/>
</dbReference>
<gene>
    <name evidence="5" type="ORF">E1288_11240</name>
</gene>
<organism evidence="5 6">
    <name type="scientific">Saccharopolyspora elongata</name>
    <dbReference type="NCBI Taxonomy" id="2530387"/>
    <lineage>
        <taxon>Bacteria</taxon>
        <taxon>Bacillati</taxon>
        <taxon>Actinomycetota</taxon>
        <taxon>Actinomycetes</taxon>
        <taxon>Pseudonocardiales</taxon>
        <taxon>Pseudonocardiaceae</taxon>
        <taxon>Saccharopolyspora</taxon>
    </lineage>
</organism>
<dbReference type="Pfam" id="PF00941">
    <property type="entry name" value="FAD_binding_5"/>
    <property type="match status" value="1"/>
</dbReference>
<accession>A0A4R4Z6P4</accession>
<dbReference type="Gene3D" id="3.30.465.10">
    <property type="match status" value="1"/>
</dbReference>
<dbReference type="EMBL" id="SMKW01000011">
    <property type="protein sequence ID" value="TDD52774.1"/>
    <property type="molecule type" value="Genomic_DNA"/>
</dbReference>
<sequence length="282" mass="29491">MKPPPFDYVRPDSLGEAVRLLAADEDAKALAGGQSLMPMMNFRLARPSILVDIGRLPELSELRREDGVLVIGAGVRQRAAETSPLVRQACPLLGQALRHVGHHQIRSRGTIGGSLAHADPAAELCAAACALDAEVVVTGTGGRRTVPAAELFVAPYQTSLAADEILTEVRVPIRDARHGFAEIARRAGDFALAGVAAVLEFDGGTVTRARLAGLGIGGTVRRLPEAEKVLRGRALDADAIGAAAGAAADSATPPDDLHADRETRRAALRAAAQRALEQVAHD</sequence>
<protein>
    <submittedName>
        <fullName evidence="5">Xanthine dehydrogenase family protein subunit M</fullName>
    </submittedName>
</protein>
<dbReference type="AlphaFoldDB" id="A0A4R4Z6P4"/>